<dbReference type="Pfam" id="PF00254">
    <property type="entry name" value="FKBP_C"/>
    <property type="match status" value="1"/>
</dbReference>
<dbReference type="InterPro" id="IPR001179">
    <property type="entry name" value="PPIase_FKBP_dom"/>
</dbReference>
<protein>
    <recommendedName>
        <fullName evidence="2 5">peptidylprolyl isomerase</fullName>
        <ecNumber evidence="2 5">5.2.1.8</ecNumber>
    </recommendedName>
</protein>
<dbReference type="GO" id="GO:0003755">
    <property type="term" value="F:peptidyl-prolyl cis-trans isomerase activity"/>
    <property type="evidence" value="ECO:0007669"/>
    <property type="project" value="UniProtKB-KW"/>
</dbReference>
<evidence type="ECO:0000256" key="3">
    <source>
        <dbReference type="ARBA" id="ARBA00023110"/>
    </source>
</evidence>
<dbReference type="PANTHER" id="PTHR45779">
    <property type="entry name" value="PEPTIDYLPROLYL ISOMERASE"/>
    <property type="match status" value="1"/>
</dbReference>
<dbReference type="EC" id="5.2.1.8" evidence="2 5"/>
<accession>A0A4V3III9</accession>
<evidence type="ECO:0000256" key="6">
    <source>
        <dbReference type="SAM" id="MobiDB-lite"/>
    </source>
</evidence>
<proteinExistence type="predicted"/>
<dbReference type="EMBL" id="SOGN01000026">
    <property type="protein sequence ID" value="TFC82208.1"/>
    <property type="molecule type" value="Genomic_DNA"/>
</dbReference>
<dbReference type="InterPro" id="IPR044609">
    <property type="entry name" value="FKBP2/11"/>
</dbReference>
<evidence type="ECO:0000259" key="7">
    <source>
        <dbReference type="PROSITE" id="PS50059"/>
    </source>
</evidence>
<dbReference type="InterPro" id="IPR046357">
    <property type="entry name" value="PPIase_dom_sf"/>
</dbReference>
<dbReference type="Gene3D" id="3.10.50.40">
    <property type="match status" value="2"/>
</dbReference>
<comment type="catalytic activity">
    <reaction evidence="1 5">
        <text>[protein]-peptidylproline (omega=180) = [protein]-peptidylproline (omega=0)</text>
        <dbReference type="Rhea" id="RHEA:16237"/>
        <dbReference type="Rhea" id="RHEA-COMP:10747"/>
        <dbReference type="Rhea" id="RHEA-COMP:10748"/>
        <dbReference type="ChEBI" id="CHEBI:83833"/>
        <dbReference type="ChEBI" id="CHEBI:83834"/>
        <dbReference type="EC" id="5.2.1.8"/>
    </reaction>
</comment>
<evidence type="ECO:0000313" key="9">
    <source>
        <dbReference type="Proteomes" id="UP000298433"/>
    </source>
</evidence>
<keyword evidence="3 5" id="KW-0697">Rotamase</keyword>
<name>A0A4V3III9_9MICO</name>
<feature type="domain" description="PPIase FKBP-type" evidence="7">
    <location>
        <begin position="333"/>
        <end position="421"/>
    </location>
</feature>
<dbReference type="OrthoDB" id="25996at2"/>
<comment type="caution">
    <text evidence="8">The sequence shown here is derived from an EMBL/GenBank/DDBJ whole genome shotgun (WGS) entry which is preliminary data.</text>
</comment>
<evidence type="ECO:0000256" key="2">
    <source>
        <dbReference type="ARBA" id="ARBA00013194"/>
    </source>
</evidence>
<dbReference type="Proteomes" id="UP000298433">
    <property type="component" value="Unassembled WGS sequence"/>
</dbReference>
<keyword evidence="4 5" id="KW-0413">Isomerase</keyword>
<dbReference type="PANTHER" id="PTHR45779:SF7">
    <property type="entry name" value="PEPTIDYLPROLYL ISOMERASE"/>
    <property type="match status" value="1"/>
</dbReference>
<evidence type="ECO:0000313" key="8">
    <source>
        <dbReference type="EMBL" id="TFC82208.1"/>
    </source>
</evidence>
<sequence length="421" mass="43163">MLWRRALAKPGSSPRRRSPRACDPGCDPSLTRRRPGADRAACRPNPSGAGRDSGGIDLGGAYWRGPDGRPPTQMLPIQSPVPIESCRIDHLIGSLPKRKISVRKLPALISIATVAVLALAGCSTSPSDETGAAGVACVDSGKASEAVKVTGKASAEPKVKFESPLTTEATEVSVVKEGKGDRVATDDIVELGFSVYNANSGEKMNAGGFGDDLGAPITLAKDSSVFPALLKGVACATYGSRVAVVAPPADAFGETGNEELKVGAKDNIIFVVDVKGEIPPRANGEDQKPEDGFPTVELAKDGAPTMTIPAADAPTELKTAVLKKGDGAKVAAEDTVVMHYSGVVWSTGTVFDQTWGKSGPTPISLAAVVPGFGQGLVGQTIGSQVMIVIPPELGYGAEGQPDAGISGTDTLVFVVDILAAG</sequence>
<evidence type="ECO:0000256" key="1">
    <source>
        <dbReference type="ARBA" id="ARBA00000971"/>
    </source>
</evidence>
<organism evidence="8 9">
    <name type="scientific">Cryobacterium cheniae</name>
    <dbReference type="NCBI Taxonomy" id="1259262"/>
    <lineage>
        <taxon>Bacteria</taxon>
        <taxon>Bacillati</taxon>
        <taxon>Actinomycetota</taxon>
        <taxon>Actinomycetes</taxon>
        <taxon>Micrococcales</taxon>
        <taxon>Microbacteriaceae</taxon>
        <taxon>Cryobacterium</taxon>
    </lineage>
</organism>
<feature type="domain" description="PPIase FKBP-type" evidence="7">
    <location>
        <begin position="186"/>
        <end position="278"/>
    </location>
</feature>
<dbReference type="PROSITE" id="PS50059">
    <property type="entry name" value="FKBP_PPIASE"/>
    <property type="match status" value="2"/>
</dbReference>
<gene>
    <name evidence="8" type="ORF">E3T23_04510</name>
</gene>
<dbReference type="AlphaFoldDB" id="A0A4V3III9"/>
<evidence type="ECO:0000256" key="5">
    <source>
        <dbReference type="PROSITE-ProRule" id="PRU00277"/>
    </source>
</evidence>
<reference evidence="8 9" key="1">
    <citation type="submission" date="2019-03" db="EMBL/GenBank/DDBJ databases">
        <title>Genomics of glacier-inhabiting Cryobacterium strains.</title>
        <authorList>
            <person name="Liu Q."/>
            <person name="Xin Y.-H."/>
        </authorList>
    </citation>
    <scope>NUCLEOTIDE SEQUENCE [LARGE SCALE GENOMIC DNA]</scope>
    <source>
        <strain evidence="8 9">TMT2-48-2</strain>
    </source>
</reference>
<dbReference type="SUPFAM" id="SSF54534">
    <property type="entry name" value="FKBP-like"/>
    <property type="match status" value="2"/>
</dbReference>
<feature type="region of interest" description="Disordered" evidence="6">
    <location>
        <begin position="1"/>
        <end position="74"/>
    </location>
</feature>
<evidence type="ECO:0000256" key="4">
    <source>
        <dbReference type="ARBA" id="ARBA00023235"/>
    </source>
</evidence>
<keyword evidence="9" id="KW-1185">Reference proteome</keyword>